<accession>A0A6M8BC52</accession>
<organism evidence="1 2">
    <name type="scientific">Thermoleptolyngbya sichuanensis A183</name>
    <dbReference type="NCBI Taxonomy" id="2737172"/>
    <lineage>
        <taxon>Bacteria</taxon>
        <taxon>Bacillati</taxon>
        <taxon>Cyanobacteriota</taxon>
        <taxon>Cyanophyceae</taxon>
        <taxon>Oculatellales</taxon>
        <taxon>Oculatellaceae</taxon>
        <taxon>Thermoleptolyngbya</taxon>
        <taxon>Thermoleptolyngbya sichuanensis</taxon>
    </lineage>
</organism>
<dbReference type="AlphaFoldDB" id="A0A6M8BC52"/>
<sequence>MDTQLLTGDRCGCGCDLCNGLPIQSGCQSTQAAHAALEIPDILFQLFQTFCRLGAKRAVRLRAQP</sequence>
<reference evidence="1 2" key="1">
    <citation type="submission" date="2020-05" db="EMBL/GenBank/DDBJ databases">
        <title>Complete genome sequence of of a novel Thermoleptolyngbya strain isolated from hot springs of Ganzi, Sichuan China.</title>
        <authorList>
            <person name="Tang J."/>
            <person name="Daroch M."/>
            <person name="Li L."/>
            <person name="Waleron K."/>
            <person name="Waleron M."/>
            <person name="Waleron M."/>
        </authorList>
    </citation>
    <scope>NUCLEOTIDE SEQUENCE [LARGE SCALE GENOMIC DNA]</scope>
    <source>
        <strain evidence="1 2">PKUAC-SCTA183</strain>
    </source>
</reference>
<dbReference type="KEGG" id="theu:HPC62_17390"/>
<evidence type="ECO:0000313" key="1">
    <source>
        <dbReference type="EMBL" id="QKD83732.1"/>
    </source>
</evidence>
<proteinExistence type="predicted"/>
<dbReference type="EMBL" id="CP053661">
    <property type="protein sequence ID" value="QKD83732.1"/>
    <property type="molecule type" value="Genomic_DNA"/>
</dbReference>
<protein>
    <submittedName>
        <fullName evidence="1">Uncharacterized protein</fullName>
    </submittedName>
</protein>
<evidence type="ECO:0000313" key="2">
    <source>
        <dbReference type="Proteomes" id="UP000505210"/>
    </source>
</evidence>
<dbReference type="RefSeq" id="WP_172357679.1">
    <property type="nucleotide sequence ID" value="NZ_CP053661.1"/>
</dbReference>
<keyword evidence="2" id="KW-1185">Reference proteome</keyword>
<dbReference type="Proteomes" id="UP000505210">
    <property type="component" value="Chromosome"/>
</dbReference>
<gene>
    <name evidence="1" type="ORF">HPC62_17390</name>
</gene>
<name>A0A6M8BC52_9CYAN</name>